<dbReference type="AlphaFoldDB" id="Q4T9E8"/>
<reference evidence="1" key="1">
    <citation type="journal article" date="2004" name="Nature">
        <title>Genome duplication in the teleost fish Tetraodon nigroviridis reveals the early vertebrate proto-karyotype.</title>
        <authorList>
            <person name="Jaillon O."/>
            <person name="Aury J.-M."/>
            <person name="Brunet F."/>
            <person name="Petit J.-L."/>
            <person name="Stange-Thomann N."/>
            <person name="Mauceli E."/>
            <person name="Bouneau L."/>
            <person name="Fischer C."/>
            <person name="Ozouf-Costaz C."/>
            <person name="Bernot A."/>
            <person name="Nicaud S."/>
            <person name="Jaffe D."/>
            <person name="Fisher S."/>
            <person name="Lutfalla G."/>
            <person name="Dossat C."/>
            <person name="Segurens B."/>
            <person name="Dasilva C."/>
            <person name="Salanoubat M."/>
            <person name="Levy M."/>
            <person name="Boudet N."/>
            <person name="Castellano S."/>
            <person name="Anthouard V."/>
            <person name="Jubin C."/>
            <person name="Castelli V."/>
            <person name="Katinka M."/>
            <person name="Vacherie B."/>
            <person name="Biemont C."/>
            <person name="Skalli Z."/>
            <person name="Cattolico L."/>
            <person name="Poulain J."/>
            <person name="De Berardinis V."/>
            <person name="Cruaud C."/>
            <person name="Duprat S."/>
            <person name="Brottier P."/>
            <person name="Coutanceau J.-P."/>
            <person name="Gouzy J."/>
            <person name="Parra G."/>
            <person name="Lardier G."/>
            <person name="Chapple C."/>
            <person name="McKernan K.J."/>
            <person name="McEwan P."/>
            <person name="Bosak S."/>
            <person name="Kellis M."/>
            <person name="Volff J.-N."/>
            <person name="Guigo R."/>
            <person name="Zody M.C."/>
            <person name="Mesirov J."/>
            <person name="Lindblad-Toh K."/>
            <person name="Birren B."/>
            <person name="Nusbaum C."/>
            <person name="Kahn D."/>
            <person name="Robinson-Rechavi M."/>
            <person name="Laudet V."/>
            <person name="Schachter V."/>
            <person name="Quetier F."/>
            <person name="Saurin W."/>
            <person name="Scarpelli C."/>
            <person name="Wincker P."/>
            <person name="Lander E.S."/>
            <person name="Weissenbach J."/>
            <person name="Roest Crollius H."/>
        </authorList>
    </citation>
    <scope>NUCLEOTIDE SEQUENCE [LARGE SCALE GENOMIC DNA]</scope>
</reference>
<organism evidence="1">
    <name type="scientific">Tetraodon nigroviridis</name>
    <name type="common">Spotted green pufferfish</name>
    <name type="synonym">Chelonodon nigroviridis</name>
    <dbReference type="NCBI Taxonomy" id="99883"/>
    <lineage>
        <taxon>Eukaryota</taxon>
        <taxon>Metazoa</taxon>
        <taxon>Chordata</taxon>
        <taxon>Craniata</taxon>
        <taxon>Vertebrata</taxon>
        <taxon>Euteleostomi</taxon>
        <taxon>Actinopterygii</taxon>
        <taxon>Neopterygii</taxon>
        <taxon>Teleostei</taxon>
        <taxon>Neoteleostei</taxon>
        <taxon>Acanthomorphata</taxon>
        <taxon>Eupercaria</taxon>
        <taxon>Tetraodontiformes</taxon>
        <taxon>Tetradontoidea</taxon>
        <taxon>Tetraodontidae</taxon>
        <taxon>Tetraodon</taxon>
    </lineage>
</organism>
<dbReference type="KEGG" id="tng:GSTEN00004786G001"/>
<accession>Q4T9E8</accession>
<gene>
    <name evidence="1" type="ORF">GSTENG00004786001</name>
</gene>
<sequence>SILPSQFTCFEKGKKRSKHARFQPLCFTLFIYPSHDPLGPSAPVDLRPRLSVCGQNGDGALVSPACHQVVVFSKQRGEIKNANLCFQLRKWTLASAYLGTTGALYIPEGRDQRLTRSH</sequence>
<protein>
    <submittedName>
        <fullName evidence="1">(spotted green pufferfish) hypothetical protein</fullName>
    </submittedName>
</protein>
<reference evidence="1" key="2">
    <citation type="submission" date="2004-02" db="EMBL/GenBank/DDBJ databases">
        <authorList>
            <consortium name="Genoscope"/>
            <consortium name="Whitehead Institute Centre for Genome Research"/>
        </authorList>
    </citation>
    <scope>NUCLEOTIDE SEQUENCE</scope>
</reference>
<comment type="caution">
    <text evidence="1">The sequence shown here is derived from an EMBL/GenBank/DDBJ whole genome shotgun (WGS) entry which is preliminary data.</text>
</comment>
<name>Q4T9E8_TETNG</name>
<dbReference type="EMBL" id="CAAE01007589">
    <property type="protein sequence ID" value="CAF90484.1"/>
    <property type="molecule type" value="Genomic_DNA"/>
</dbReference>
<evidence type="ECO:0000313" key="1">
    <source>
        <dbReference type="EMBL" id="CAF90484.1"/>
    </source>
</evidence>
<proteinExistence type="predicted"/>
<feature type="non-terminal residue" evidence="1">
    <location>
        <position position="1"/>
    </location>
</feature>